<evidence type="ECO:0000256" key="3">
    <source>
        <dbReference type="ARBA" id="ARBA00023163"/>
    </source>
</evidence>
<dbReference type="OrthoDB" id="4807076at2"/>
<evidence type="ECO:0000313" key="5">
    <source>
        <dbReference type="EMBL" id="SEF49042.1"/>
    </source>
</evidence>
<feature type="domain" description="HTH marR-type" evidence="4">
    <location>
        <begin position="12"/>
        <end position="141"/>
    </location>
</feature>
<gene>
    <name evidence="5" type="ORF">SAMN04489712_101178</name>
</gene>
<dbReference type="InterPro" id="IPR023187">
    <property type="entry name" value="Tscrpt_reg_MarR-type_CS"/>
</dbReference>
<dbReference type="InterPro" id="IPR039422">
    <property type="entry name" value="MarR/SlyA-like"/>
</dbReference>
<keyword evidence="2 5" id="KW-0238">DNA-binding</keyword>
<dbReference type="Proteomes" id="UP000236723">
    <property type="component" value="Unassembled WGS sequence"/>
</dbReference>
<dbReference type="SMART" id="SM00347">
    <property type="entry name" value="HTH_MARR"/>
    <property type="match status" value="1"/>
</dbReference>
<evidence type="ECO:0000256" key="2">
    <source>
        <dbReference type="ARBA" id="ARBA00023125"/>
    </source>
</evidence>
<proteinExistence type="predicted"/>
<dbReference type="GO" id="GO:0003700">
    <property type="term" value="F:DNA-binding transcription factor activity"/>
    <property type="evidence" value="ECO:0007669"/>
    <property type="project" value="InterPro"/>
</dbReference>
<sequence length="153" mass="16792">MKAVPDQPPPPHIELTELVFRVAGRLRDCFTAAAADLDLPPAQAQALANLDFPAPMRKLADVMACDASNVTGIVDGLERRGLVLRQPDPHDRRVKLVVLTDEGHRRRQALRTHSAEAAAQVFGLPPDDQRALRDLLTRVATNHTGQNPYRCAP</sequence>
<dbReference type="InterPro" id="IPR036390">
    <property type="entry name" value="WH_DNA-bd_sf"/>
</dbReference>
<dbReference type="GO" id="GO:0006950">
    <property type="term" value="P:response to stress"/>
    <property type="evidence" value="ECO:0007669"/>
    <property type="project" value="TreeGrafter"/>
</dbReference>
<dbReference type="PRINTS" id="PR00598">
    <property type="entry name" value="HTHMARR"/>
</dbReference>
<accession>A0A1H5SEM3</accession>
<dbReference type="PROSITE" id="PS01117">
    <property type="entry name" value="HTH_MARR_1"/>
    <property type="match status" value="1"/>
</dbReference>
<dbReference type="Pfam" id="PF01047">
    <property type="entry name" value="MarR"/>
    <property type="match status" value="1"/>
</dbReference>
<reference evidence="6" key="1">
    <citation type="submission" date="2016-10" db="EMBL/GenBank/DDBJ databases">
        <authorList>
            <person name="Varghese N."/>
            <person name="Submissions S."/>
        </authorList>
    </citation>
    <scope>NUCLEOTIDE SEQUENCE [LARGE SCALE GENOMIC DNA]</scope>
    <source>
        <strain evidence="6">DSM 43163</strain>
    </source>
</reference>
<evidence type="ECO:0000313" key="6">
    <source>
        <dbReference type="Proteomes" id="UP000236723"/>
    </source>
</evidence>
<dbReference type="InterPro" id="IPR036388">
    <property type="entry name" value="WH-like_DNA-bd_sf"/>
</dbReference>
<dbReference type="EMBL" id="FNVO01000001">
    <property type="protein sequence ID" value="SEF49042.1"/>
    <property type="molecule type" value="Genomic_DNA"/>
</dbReference>
<evidence type="ECO:0000259" key="4">
    <source>
        <dbReference type="PROSITE" id="PS50995"/>
    </source>
</evidence>
<organism evidence="5 6">
    <name type="scientific">Thermomonospora echinospora</name>
    <dbReference type="NCBI Taxonomy" id="1992"/>
    <lineage>
        <taxon>Bacteria</taxon>
        <taxon>Bacillati</taxon>
        <taxon>Actinomycetota</taxon>
        <taxon>Actinomycetes</taxon>
        <taxon>Streptosporangiales</taxon>
        <taxon>Thermomonosporaceae</taxon>
        <taxon>Thermomonospora</taxon>
    </lineage>
</organism>
<dbReference type="Gene3D" id="1.10.10.10">
    <property type="entry name" value="Winged helix-like DNA-binding domain superfamily/Winged helix DNA-binding domain"/>
    <property type="match status" value="1"/>
</dbReference>
<name>A0A1H5SEM3_9ACTN</name>
<dbReference type="InterPro" id="IPR000835">
    <property type="entry name" value="HTH_MarR-typ"/>
</dbReference>
<dbReference type="SUPFAM" id="SSF46785">
    <property type="entry name" value="Winged helix' DNA-binding domain"/>
    <property type="match status" value="1"/>
</dbReference>
<keyword evidence="6" id="KW-1185">Reference proteome</keyword>
<dbReference type="PROSITE" id="PS50995">
    <property type="entry name" value="HTH_MARR_2"/>
    <property type="match status" value="1"/>
</dbReference>
<dbReference type="PANTHER" id="PTHR33164:SF99">
    <property type="entry name" value="MARR FAMILY REGULATORY PROTEIN"/>
    <property type="match status" value="1"/>
</dbReference>
<keyword evidence="3" id="KW-0804">Transcription</keyword>
<dbReference type="RefSeq" id="WP_103935652.1">
    <property type="nucleotide sequence ID" value="NZ_FNVO01000001.1"/>
</dbReference>
<evidence type="ECO:0000256" key="1">
    <source>
        <dbReference type="ARBA" id="ARBA00023015"/>
    </source>
</evidence>
<keyword evidence="1" id="KW-0805">Transcription regulation</keyword>
<protein>
    <submittedName>
        <fullName evidence="5">DNA-binding transcriptional regulator, MarR family</fullName>
    </submittedName>
</protein>
<dbReference type="GO" id="GO:0003677">
    <property type="term" value="F:DNA binding"/>
    <property type="evidence" value="ECO:0007669"/>
    <property type="project" value="UniProtKB-KW"/>
</dbReference>
<dbReference type="PANTHER" id="PTHR33164">
    <property type="entry name" value="TRANSCRIPTIONAL REGULATOR, MARR FAMILY"/>
    <property type="match status" value="1"/>
</dbReference>
<dbReference type="AlphaFoldDB" id="A0A1H5SEM3"/>